<dbReference type="InterPro" id="IPR036192">
    <property type="entry name" value="Cell_div_ZapA-like_sf"/>
</dbReference>
<evidence type="ECO:0000313" key="2">
    <source>
        <dbReference type="Proteomes" id="UP001556118"/>
    </source>
</evidence>
<dbReference type="Pfam" id="PF05164">
    <property type="entry name" value="ZapA"/>
    <property type="match status" value="1"/>
</dbReference>
<proteinExistence type="predicted"/>
<dbReference type="RefSeq" id="WP_367775262.1">
    <property type="nucleotide sequence ID" value="NZ_JBFNXR010000054.1"/>
</dbReference>
<name>A0ABV3RG62_9SPHN</name>
<accession>A0ABV3RG62</accession>
<gene>
    <name evidence="1" type="ORF">ABUH87_16775</name>
</gene>
<dbReference type="InterPro" id="IPR007838">
    <property type="entry name" value="Cell_div_ZapA-like"/>
</dbReference>
<dbReference type="InterPro" id="IPR042233">
    <property type="entry name" value="Cell_div_ZapA_N"/>
</dbReference>
<sequence length="111" mass="11990">MSNVHLSIGGRSYTVACADGEEEHVSSLGQMIDTKISANSGLKQQGEPRMLLFAALMLADELHEARSELEIARATPAKPGPVSAEIEDRVTRIAERVEILARHLEHSASNA</sequence>
<keyword evidence="1" id="KW-0132">Cell division</keyword>
<protein>
    <submittedName>
        <fullName evidence="1">Cell division protein ZapA</fullName>
    </submittedName>
</protein>
<reference evidence="1 2" key="1">
    <citation type="submission" date="2024-06" db="EMBL/GenBank/DDBJ databases">
        <title>Novosphingobium rhizovicinus M1R2S20.</title>
        <authorList>
            <person name="Sun J.-Q."/>
        </authorList>
    </citation>
    <scope>NUCLEOTIDE SEQUENCE [LARGE SCALE GENOMIC DNA]</scope>
    <source>
        <strain evidence="1 2">M1R2S20</strain>
    </source>
</reference>
<dbReference type="SUPFAM" id="SSF102829">
    <property type="entry name" value="Cell division protein ZapA-like"/>
    <property type="match status" value="1"/>
</dbReference>
<evidence type="ECO:0000313" key="1">
    <source>
        <dbReference type="EMBL" id="MEW9856783.1"/>
    </source>
</evidence>
<dbReference type="GO" id="GO:0051301">
    <property type="term" value="P:cell division"/>
    <property type="evidence" value="ECO:0007669"/>
    <property type="project" value="UniProtKB-KW"/>
</dbReference>
<comment type="caution">
    <text evidence="1">The sequence shown here is derived from an EMBL/GenBank/DDBJ whole genome shotgun (WGS) entry which is preliminary data.</text>
</comment>
<dbReference type="Proteomes" id="UP001556118">
    <property type="component" value="Unassembled WGS sequence"/>
</dbReference>
<dbReference type="EMBL" id="JBFNXR010000054">
    <property type="protein sequence ID" value="MEW9856783.1"/>
    <property type="molecule type" value="Genomic_DNA"/>
</dbReference>
<keyword evidence="1" id="KW-0131">Cell cycle</keyword>
<keyword evidence="2" id="KW-1185">Reference proteome</keyword>
<organism evidence="1 2">
    <name type="scientific">Novosphingobium rhizovicinum</name>
    <dbReference type="NCBI Taxonomy" id="3228928"/>
    <lineage>
        <taxon>Bacteria</taxon>
        <taxon>Pseudomonadati</taxon>
        <taxon>Pseudomonadota</taxon>
        <taxon>Alphaproteobacteria</taxon>
        <taxon>Sphingomonadales</taxon>
        <taxon>Sphingomonadaceae</taxon>
        <taxon>Novosphingobium</taxon>
    </lineage>
</organism>
<dbReference type="Gene3D" id="3.30.160.880">
    <property type="entry name" value="Cell division protein ZapA protomer, N-terminal domain"/>
    <property type="match status" value="1"/>
</dbReference>